<evidence type="ECO:0000313" key="1">
    <source>
        <dbReference type="EMBL" id="AGX84611.1"/>
    </source>
</evidence>
<name>U5N0V2_9CAUD</name>
<dbReference type="GeneID" id="17494431"/>
<dbReference type="RefSeq" id="YP_008767006.1">
    <property type="nucleotide sequence ID" value="NC_022752.1"/>
</dbReference>
<organism evidence="1 2">
    <name type="scientific">Salmonella phage SETP13</name>
    <dbReference type="NCBI Taxonomy" id="424949"/>
    <lineage>
        <taxon>Viruses</taxon>
        <taxon>Duplodnaviria</taxon>
        <taxon>Heunggongvirae</taxon>
        <taxon>Uroviricota</taxon>
        <taxon>Caudoviricetes</taxon>
        <taxon>Sarkviridae</taxon>
        <taxon>Guernseyvirinae</taxon>
        <taxon>Jerseyvirus</taxon>
        <taxon>Jerseyvirus SETP13</taxon>
    </lineage>
</organism>
<dbReference type="Proteomes" id="UP000017183">
    <property type="component" value="Segment"/>
</dbReference>
<dbReference type="KEGG" id="vg:17494431"/>
<accession>U5N0V2</accession>
<sequence length="141" mass="16443">MLTKRSEAIAAGDDYYFTGKPCRRGHVAKRHVRTGCYECAKEIQKSYRERNVVSWAAKNAKWRQENKDRIAEIGAEYRKKNKTARKAQRLKYKTAKRARSINIRNDEFDLLVFEEAQELLSTARGRNRFLMAYRPHAAAAC</sequence>
<proteinExistence type="predicted"/>
<protein>
    <submittedName>
        <fullName evidence="1">Uncharacterized protein</fullName>
    </submittedName>
</protein>
<evidence type="ECO:0000313" key="2">
    <source>
        <dbReference type="Proteomes" id="UP000017183"/>
    </source>
</evidence>
<keyword evidence="2" id="KW-1185">Reference proteome</keyword>
<dbReference type="EMBL" id="KF562864">
    <property type="protein sequence ID" value="AGX84611.1"/>
    <property type="molecule type" value="Genomic_DNA"/>
</dbReference>
<dbReference type="OrthoDB" id="23044at10239"/>
<reference evidence="1 2" key="1">
    <citation type="submission" date="2013-08" db="EMBL/GenBank/DDBJ databases">
        <title>Analysis of SETP3-like phages.</title>
        <authorList>
            <person name="De Lappe N."/>
            <person name="Cormican M."/>
        </authorList>
    </citation>
    <scope>NUCLEOTIDE SEQUENCE [LARGE SCALE GENOMIC DNA]</scope>
</reference>